<evidence type="ECO:0000256" key="2">
    <source>
        <dbReference type="SAM" id="SignalP"/>
    </source>
</evidence>
<dbReference type="PANTHER" id="PTHR30575:SF0">
    <property type="entry name" value="XAA-ARG DIPEPTIDASE"/>
    <property type="match status" value="1"/>
</dbReference>
<dbReference type="SUPFAM" id="SSF53187">
    <property type="entry name" value="Zn-dependent exopeptidases"/>
    <property type="match status" value="1"/>
</dbReference>
<protein>
    <submittedName>
        <fullName evidence="4">M20 family metallopeptidase</fullName>
    </submittedName>
</protein>
<name>A0AA49JJD0_9BACT</name>
<dbReference type="GO" id="GO:0005737">
    <property type="term" value="C:cytoplasm"/>
    <property type="evidence" value="ECO:0007669"/>
    <property type="project" value="TreeGrafter"/>
</dbReference>
<dbReference type="InterPro" id="IPR052030">
    <property type="entry name" value="Peptidase_M20/M20A_hydrolases"/>
</dbReference>
<evidence type="ECO:0000256" key="1">
    <source>
        <dbReference type="ARBA" id="ARBA00022801"/>
    </source>
</evidence>
<dbReference type="EMBL" id="CP120682">
    <property type="protein sequence ID" value="WKN39672.1"/>
    <property type="molecule type" value="Genomic_DNA"/>
</dbReference>
<sequence>MRKYLTLFCSLALITSGFAQSKLSKDEKALLTSLDDQYEKYSDIAHQIWNYAELGYQEEQSSQLLQKTLTDAGFSVEKGVAGIPTAFMASYGSGEPVVGLLAEFDALPGMSQTATPERDVKEEGKGGHACGHHLFGTGSVAAAIAVKDWLEESGTSGTIRLYGTPAEEGGAGKVYMVREGLLDDVNTVLHWHPGSQNSASARSSLANKSAKFRFTGQPAHAAAAPEKGRSALDGVEAMNMMVNMMREHVPAETRIHYVITKGGDAPNIVPGSAEVFYYVRHPEMQDVRDIFERVVKAAEGAALGTETQMEYEVIHGIYNVLPNETLSEKMYENLKTVGGVSYDEEEKAFAEQIRTTYDPEDATLASAGEIQPYTVSNRGTGGSTDVGDVSWMAPTAGMSAATWVPGTFAHSWQAVAAGGTSIGHKGMMVAAKTLSLTALDVFKNPEIADEAREELMQKRGDDFAYESLLGDREPPLDYRK</sequence>
<dbReference type="AlphaFoldDB" id="A0AA49JJD0"/>
<dbReference type="InterPro" id="IPR011650">
    <property type="entry name" value="Peptidase_M20_dimer"/>
</dbReference>
<organism evidence="4">
    <name type="scientific">Roseihalotalea indica</name>
    <dbReference type="NCBI Taxonomy" id="2867963"/>
    <lineage>
        <taxon>Bacteria</taxon>
        <taxon>Pseudomonadati</taxon>
        <taxon>Bacteroidota</taxon>
        <taxon>Cytophagia</taxon>
        <taxon>Cytophagales</taxon>
        <taxon>Catalimonadaceae</taxon>
        <taxon>Roseihalotalea</taxon>
    </lineage>
</organism>
<evidence type="ECO:0000313" key="4">
    <source>
        <dbReference type="EMBL" id="WKN39672.1"/>
    </source>
</evidence>
<evidence type="ECO:0000259" key="3">
    <source>
        <dbReference type="Pfam" id="PF07687"/>
    </source>
</evidence>
<keyword evidence="2" id="KW-0732">Signal</keyword>
<feature type="signal peptide" evidence="2">
    <location>
        <begin position="1"/>
        <end position="19"/>
    </location>
</feature>
<dbReference type="InterPro" id="IPR017439">
    <property type="entry name" value="Amidohydrolase"/>
</dbReference>
<feature type="chain" id="PRO_5041466825" evidence="2">
    <location>
        <begin position="20"/>
        <end position="480"/>
    </location>
</feature>
<dbReference type="GO" id="GO:0016805">
    <property type="term" value="F:dipeptidase activity"/>
    <property type="evidence" value="ECO:0007669"/>
    <property type="project" value="TreeGrafter"/>
</dbReference>
<dbReference type="Gene3D" id="3.40.630.10">
    <property type="entry name" value="Zn peptidases"/>
    <property type="match status" value="1"/>
</dbReference>
<dbReference type="Gene3D" id="3.30.70.360">
    <property type="match status" value="1"/>
</dbReference>
<keyword evidence="1" id="KW-0378">Hydrolase</keyword>
<dbReference type="InterPro" id="IPR002933">
    <property type="entry name" value="Peptidase_M20"/>
</dbReference>
<feature type="domain" description="Peptidase M20 dimerisation" evidence="3">
    <location>
        <begin position="208"/>
        <end position="302"/>
    </location>
</feature>
<dbReference type="CDD" id="cd05673">
    <property type="entry name" value="M20_Acy1L2_AbgB"/>
    <property type="match status" value="1"/>
</dbReference>
<dbReference type="PIRSF" id="PIRSF037227">
    <property type="entry name" value="Aminobenzoyl-glu_utiliz_pB"/>
    <property type="match status" value="1"/>
</dbReference>
<reference evidence="4" key="1">
    <citation type="journal article" date="2023" name="Comput. Struct. Biotechnol. J.">
        <title>Discovery of a novel marine Bacteroidetes with a rich repertoire of carbohydrate-active enzymes.</title>
        <authorList>
            <person name="Chen B."/>
            <person name="Liu G."/>
            <person name="Chen Q."/>
            <person name="Wang H."/>
            <person name="Liu L."/>
            <person name="Tang K."/>
        </authorList>
    </citation>
    <scope>NUCLEOTIDE SEQUENCE</scope>
    <source>
        <strain evidence="4">TK19036</strain>
    </source>
</reference>
<reference evidence="4" key="2">
    <citation type="journal article" date="2024" name="Antonie Van Leeuwenhoek">
        <title>Roseihalotalea indica gen. nov., sp. nov., a halophilic Bacteroidetes from mesopelagic Southwest Indian Ocean with higher carbohydrate metabolic potential.</title>
        <authorList>
            <person name="Chen B."/>
            <person name="Zhang M."/>
            <person name="Lin D."/>
            <person name="Ye J."/>
            <person name="Tang K."/>
        </authorList>
    </citation>
    <scope>NUCLEOTIDE SEQUENCE</scope>
    <source>
        <strain evidence="4">TK19036</strain>
    </source>
</reference>
<proteinExistence type="predicted"/>
<accession>A0AA49JJD0</accession>
<dbReference type="GO" id="GO:0046657">
    <property type="term" value="P:folic acid catabolic process"/>
    <property type="evidence" value="ECO:0007669"/>
    <property type="project" value="TreeGrafter"/>
</dbReference>
<dbReference type="SUPFAM" id="SSF55031">
    <property type="entry name" value="Bacterial exopeptidase dimerisation domain"/>
    <property type="match status" value="1"/>
</dbReference>
<dbReference type="PANTHER" id="PTHR30575">
    <property type="entry name" value="PEPTIDASE M20"/>
    <property type="match status" value="1"/>
</dbReference>
<dbReference type="InterPro" id="IPR036264">
    <property type="entry name" value="Bact_exopeptidase_dim_dom"/>
</dbReference>
<dbReference type="Pfam" id="PF01546">
    <property type="entry name" value="Peptidase_M20"/>
    <property type="match status" value="1"/>
</dbReference>
<dbReference type="InterPro" id="IPR017145">
    <property type="entry name" value="Aminobenzoyl-glu_utiliz_pB"/>
</dbReference>
<dbReference type="FunFam" id="3.30.70.360:FF:000004">
    <property type="entry name" value="Peptidase M20 domain-containing protein 2"/>
    <property type="match status" value="1"/>
</dbReference>
<dbReference type="GO" id="GO:0071713">
    <property type="term" value="F:para-aminobenzoyl-glutamate hydrolase activity"/>
    <property type="evidence" value="ECO:0007669"/>
    <property type="project" value="TreeGrafter"/>
</dbReference>
<dbReference type="Pfam" id="PF07687">
    <property type="entry name" value="M20_dimer"/>
    <property type="match status" value="1"/>
</dbReference>
<gene>
    <name evidence="4" type="ORF">K4G66_13320</name>
</gene>
<dbReference type="NCBIfam" id="TIGR01891">
    <property type="entry name" value="amidohydrolases"/>
    <property type="match status" value="1"/>
</dbReference>